<reference evidence="8" key="1">
    <citation type="submission" date="2021-03" db="EMBL/GenBank/DDBJ databases">
        <title>Leucobacter chromiisoli sp. nov., isolated from chromium-containing soil of chemical plant.</title>
        <authorList>
            <person name="Xu Z."/>
        </authorList>
    </citation>
    <scope>NUCLEOTIDE SEQUENCE</scope>
    <source>
        <strain evidence="8">K 70/01</strain>
    </source>
</reference>
<dbReference type="SUPFAM" id="SSF46689">
    <property type="entry name" value="Homeodomain-like"/>
    <property type="match status" value="1"/>
</dbReference>
<keyword evidence="4" id="KW-0804">Transcription</keyword>
<evidence type="ECO:0000256" key="2">
    <source>
        <dbReference type="ARBA" id="ARBA00023015"/>
    </source>
</evidence>
<dbReference type="InterPro" id="IPR014710">
    <property type="entry name" value="RmlC-like_jellyroll"/>
</dbReference>
<evidence type="ECO:0000313" key="8">
    <source>
        <dbReference type="EMBL" id="MBO2990665.1"/>
    </source>
</evidence>
<dbReference type="InterPro" id="IPR018060">
    <property type="entry name" value="HTH_AraC"/>
</dbReference>
<dbReference type="InterPro" id="IPR009057">
    <property type="entry name" value="Homeodomain-like_sf"/>
</dbReference>
<name>A0A939QEH7_9MICO</name>
<dbReference type="AlphaFoldDB" id="A0A939QEH7"/>
<dbReference type="SUPFAM" id="SSF51182">
    <property type="entry name" value="RmlC-like cupins"/>
    <property type="match status" value="1"/>
</dbReference>
<dbReference type="GO" id="GO:0003700">
    <property type="term" value="F:DNA-binding transcription factor activity"/>
    <property type="evidence" value="ECO:0007669"/>
    <property type="project" value="InterPro"/>
</dbReference>
<comment type="caution">
    <text evidence="8">The sequence shown here is derived from an EMBL/GenBank/DDBJ whole genome shotgun (WGS) entry which is preliminary data.</text>
</comment>
<dbReference type="Proteomes" id="UP000668403">
    <property type="component" value="Unassembled WGS sequence"/>
</dbReference>
<feature type="domain" description="HTH araC/xylS-type" evidence="7">
    <location>
        <begin position="155"/>
        <end position="255"/>
    </location>
</feature>
<keyword evidence="2" id="KW-0805">Transcription regulation</keyword>
<dbReference type="SMART" id="SM00342">
    <property type="entry name" value="HTH_ARAC"/>
    <property type="match status" value="1"/>
</dbReference>
<dbReference type="PANTHER" id="PTHR11019">
    <property type="entry name" value="HTH-TYPE TRANSCRIPTIONAL REGULATOR NIMR"/>
    <property type="match status" value="1"/>
</dbReference>
<organism evidence="8 9">
    <name type="scientific">Leucobacter tardus</name>
    <dbReference type="NCBI Taxonomy" id="501483"/>
    <lineage>
        <taxon>Bacteria</taxon>
        <taxon>Bacillati</taxon>
        <taxon>Actinomycetota</taxon>
        <taxon>Actinomycetes</taxon>
        <taxon>Micrococcales</taxon>
        <taxon>Microbacteriaceae</taxon>
        <taxon>Leucobacter</taxon>
    </lineage>
</organism>
<dbReference type="Gene3D" id="1.10.10.60">
    <property type="entry name" value="Homeodomain-like"/>
    <property type="match status" value="2"/>
</dbReference>
<evidence type="ECO:0000256" key="6">
    <source>
        <dbReference type="ARBA" id="ARBA00079449"/>
    </source>
</evidence>
<proteinExistence type="predicted"/>
<sequence>MPQHPPIIPEGYTLTTRFMRDRYWHPHFGCPPGAHTHPEHVVFFPILGSESVVVAGRPHQLTVGEGVWVPADTAHSVLRVPASMMAAVHIDPAAWSGEALTVREVGVRAALRELLIYLMEAPIPKDQRLRAQRVCLELLADEGRREFDLVIPQDERIAPIVQALLADPADGRSLEEWAWTVSLSSRTVARVFDRTTGMTFNAWRMRLRVTRAVELLISGMPVGVVAGKVGYASIGAFSNAFQRVSGHRPQEFLPARA</sequence>
<dbReference type="PROSITE" id="PS01124">
    <property type="entry name" value="HTH_ARAC_FAMILY_2"/>
    <property type="match status" value="1"/>
</dbReference>
<dbReference type="FunFam" id="1.10.10.60:FF:000132">
    <property type="entry name" value="AraC family transcriptional regulator"/>
    <property type="match status" value="1"/>
</dbReference>
<accession>A0A939QEH7</accession>
<keyword evidence="9" id="KW-1185">Reference proteome</keyword>
<evidence type="ECO:0000313" key="9">
    <source>
        <dbReference type="Proteomes" id="UP000668403"/>
    </source>
</evidence>
<dbReference type="InterPro" id="IPR011051">
    <property type="entry name" value="RmlC_Cupin_sf"/>
</dbReference>
<evidence type="ECO:0000256" key="1">
    <source>
        <dbReference type="ARBA" id="ARBA00022491"/>
    </source>
</evidence>
<evidence type="ECO:0000256" key="5">
    <source>
        <dbReference type="ARBA" id="ARBA00074140"/>
    </source>
</evidence>
<gene>
    <name evidence="8" type="ORF">J4H85_11730</name>
</gene>
<protein>
    <recommendedName>
        <fullName evidence="5">HTH-type transcriptional regulator RipA</fullName>
    </recommendedName>
    <alternativeName>
        <fullName evidence="6">Repressor of iron proteins A</fullName>
    </alternativeName>
</protein>
<dbReference type="GO" id="GO:0043565">
    <property type="term" value="F:sequence-specific DNA binding"/>
    <property type="evidence" value="ECO:0007669"/>
    <property type="project" value="InterPro"/>
</dbReference>
<evidence type="ECO:0000256" key="3">
    <source>
        <dbReference type="ARBA" id="ARBA00023125"/>
    </source>
</evidence>
<dbReference type="Pfam" id="PF12833">
    <property type="entry name" value="HTH_18"/>
    <property type="match status" value="1"/>
</dbReference>
<dbReference type="Gene3D" id="2.60.120.10">
    <property type="entry name" value="Jelly Rolls"/>
    <property type="match status" value="1"/>
</dbReference>
<dbReference type="RefSeq" id="WP_208239837.1">
    <property type="nucleotide sequence ID" value="NZ_BAAAQU010000002.1"/>
</dbReference>
<evidence type="ECO:0000256" key="4">
    <source>
        <dbReference type="ARBA" id="ARBA00023163"/>
    </source>
</evidence>
<dbReference type="EMBL" id="JAGFBF010000005">
    <property type="protein sequence ID" value="MBO2990665.1"/>
    <property type="molecule type" value="Genomic_DNA"/>
</dbReference>
<keyword evidence="1" id="KW-0678">Repressor</keyword>
<keyword evidence="3" id="KW-0238">DNA-binding</keyword>
<dbReference type="PANTHER" id="PTHR11019:SF199">
    <property type="entry name" value="HTH-TYPE TRANSCRIPTIONAL REGULATOR NIMR"/>
    <property type="match status" value="1"/>
</dbReference>
<evidence type="ECO:0000259" key="7">
    <source>
        <dbReference type="PROSITE" id="PS01124"/>
    </source>
</evidence>